<reference evidence="1 2" key="1">
    <citation type="submission" date="2017-05" db="EMBL/GenBank/DDBJ databases">
        <title>Genome Analysis of Maritalea myrionectae HL2708#5.</title>
        <authorList>
            <consortium name="Cotde Inc.-PKNU"/>
            <person name="Jang D."/>
            <person name="Oh H.-M."/>
        </authorList>
    </citation>
    <scope>NUCLEOTIDE SEQUENCE [LARGE SCALE GENOMIC DNA]</scope>
    <source>
        <strain evidence="1 2">HL2708#5</strain>
    </source>
</reference>
<proteinExistence type="predicted"/>
<sequence length="35" mass="4265">MIRVDQMEFVARNSNARVFRINSEMFWSTLQRDSE</sequence>
<dbReference type="EMBL" id="CP021330">
    <property type="protein sequence ID" value="AVX02581.1"/>
    <property type="molecule type" value="Genomic_DNA"/>
</dbReference>
<gene>
    <name evidence="1" type="ORF">MXMO3_00033</name>
</gene>
<evidence type="ECO:0000313" key="2">
    <source>
        <dbReference type="Proteomes" id="UP000258927"/>
    </source>
</evidence>
<keyword evidence="2" id="KW-1185">Reference proteome</keyword>
<protein>
    <submittedName>
        <fullName evidence="1">Uncharacterized protein</fullName>
    </submittedName>
</protein>
<dbReference type="KEGG" id="mmyr:MXMO3_00033"/>
<dbReference type="AlphaFoldDB" id="A0A2R4M988"/>
<evidence type="ECO:0000313" key="1">
    <source>
        <dbReference type="EMBL" id="AVX02581.1"/>
    </source>
</evidence>
<name>A0A2R4M988_9HYPH</name>
<dbReference type="Proteomes" id="UP000258927">
    <property type="component" value="Chromosome"/>
</dbReference>
<accession>A0A2R4M988</accession>
<organism evidence="1 2">
    <name type="scientific">Maritalea myrionectae</name>
    <dbReference type="NCBI Taxonomy" id="454601"/>
    <lineage>
        <taxon>Bacteria</taxon>
        <taxon>Pseudomonadati</taxon>
        <taxon>Pseudomonadota</taxon>
        <taxon>Alphaproteobacteria</taxon>
        <taxon>Hyphomicrobiales</taxon>
        <taxon>Devosiaceae</taxon>
        <taxon>Maritalea</taxon>
    </lineage>
</organism>